<dbReference type="SMART" id="SM00248">
    <property type="entry name" value="ANK"/>
    <property type="match status" value="1"/>
</dbReference>
<dbReference type="InParanoid" id="T0R7E9"/>
<evidence type="ECO:0000313" key="3">
    <source>
        <dbReference type="Proteomes" id="UP000030762"/>
    </source>
</evidence>
<gene>
    <name evidence="2" type="ORF">SDRG_16717</name>
</gene>
<protein>
    <submittedName>
        <fullName evidence="2">Uncharacterized protein</fullName>
    </submittedName>
</protein>
<dbReference type="GeneID" id="19957444"/>
<dbReference type="VEuPathDB" id="FungiDB:SDRG_16717"/>
<reference evidence="2 3" key="1">
    <citation type="submission" date="2012-04" db="EMBL/GenBank/DDBJ databases">
        <title>The Genome Sequence of Saprolegnia declina VS20.</title>
        <authorList>
            <consortium name="The Broad Institute Genome Sequencing Platform"/>
            <person name="Russ C."/>
            <person name="Nusbaum C."/>
            <person name="Tyler B."/>
            <person name="van West P."/>
            <person name="Dieguez-Uribeondo J."/>
            <person name="de Bruijn I."/>
            <person name="Tripathy S."/>
            <person name="Jiang R."/>
            <person name="Young S.K."/>
            <person name="Zeng Q."/>
            <person name="Gargeya S."/>
            <person name="Fitzgerald M."/>
            <person name="Haas B."/>
            <person name="Abouelleil A."/>
            <person name="Alvarado L."/>
            <person name="Arachchi H.M."/>
            <person name="Berlin A."/>
            <person name="Chapman S.B."/>
            <person name="Goldberg J."/>
            <person name="Griggs A."/>
            <person name="Gujja S."/>
            <person name="Hansen M."/>
            <person name="Howarth C."/>
            <person name="Imamovic A."/>
            <person name="Larimer J."/>
            <person name="McCowen C."/>
            <person name="Montmayeur A."/>
            <person name="Murphy C."/>
            <person name="Neiman D."/>
            <person name="Pearson M."/>
            <person name="Priest M."/>
            <person name="Roberts A."/>
            <person name="Saif S."/>
            <person name="Shea T."/>
            <person name="Sisk P."/>
            <person name="Sykes S."/>
            <person name="Wortman J."/>
            <person name="Nusbaum C."/>
            <person name="Birren B."/>
        </authorList>
    </citation>
    <scope>NUCLEOTIDE SEQUENCE [LARGE SCALE GENOMIC DNA]</scope>
    <source>
        <strain evidence="2 3">VS20</strain>
    </source>
</reference>
<feature type="repeat" description="ANK" evidence="1">
    <location>
        <begin position="24"/>
        <end position="56"/>
    </location>
</feature>
<dbReference type="EMBL" id="JH767280">
    <property type="protein sequence ID" value="EQC25417.1"/>
    <property type="molecule type" value="Genomic_DNA"/>
</dbReference>
<keyword evidence="3" id="KW-1185">Reference proteome</keyword>
<dbReference type="PROSITE" id="PS50297">
    <property type="entry name" value="ANK_REP_REGION"/>
    <property type="match status" value="1"/>
</dbReference>
<sequence length="69" mass="7565">MNGHEIAVKWLIEADAQVNRSDRNDKTALMLASANGHDRVVKRLLVAGVNVHLCDNVQVVCASQQILTN</sequence>
<evidence type="ECO:0000313" key="2">
    <source>
        <dbReference type="EMBL" id="EQC25417.1"/>
    </source>
</evidence>
<dbReference type="Gene3D" id="1.25.40.20">
    <property type="entry name" value="Ankyrin repeat-containing domain"/>
    <property type="match status" value="1"/>
</dbReference>
<dbReference type="InterPro" id="IPR002110">
    <property type="entry name" value="Ankyrin_rpt"/>
</dbReference>
<keyword evidence="1" id="KW-0040">ANK repeat</keyword>
<evidence type="ECO:0000256" key="1">
    <source>
        <dbReference type="PROSITE-ProRule" id="PRU00023"/>
    </source>
</evidence>
<dbReference type="Proteomes" id="UP000030762">
    <property type="component" value="Unassembled WGS sequence"/>
</dbReference>
<organism evidence="2 3">
    <name type="scientific">Saprolegnia diclina (strain VS20)</name>
    <dbReference type="NCBI Taxonomy" id="1156394"/>
    <lineage>
        <taxon>Eukaryota</taxon>
        <taxon>Sar</taxon>
        <taxon>Stramenopiles</taxon>
        <taxon>Oomycota</taxon>
        <taxon>Saprolegniomycetes</taxon>
        <taxon>Saprolegniales</taxon>
        <taxon>Saprolegniaceae</taxon>
        <taxon>Saprolegnia</taxon>
    </lineage>
</organism>
<accession>T0R7E9</accession>
<proteinExistence type="predicted"/>
<dbReference type="OrthoDB" id="73683at2759"/>
<dbReference type="SUPFAM" id="SSF48403">
    <property type="entry name" value="Ankyrin repeat"/>
    <property type="match status" value="1"/>
</dbReference>
<dbReference type="AlphaFoldDB" id="T0R7E9"/>
<dbReference type="RefSeq" id="XP_008621157.1">
    <property type="nucleotide sequence ID" value="XM_008622935.1"/>
</dbReference>
<name>T0R7E9_SAPDV</name>
<dbReference type="PROSITE" id="PS50088">
    <property type="entry name" value="ANK_REPEAT"/>
    <property type="match status" value="1"/>
</dbReference>
<dbReference type="InterPro" id="IPR036770">
    <property type="entry name" value="Ankyrin_rpt-contain_sf"/>
</dbReference>
<dbReference type="Pfam" id="PF12796">
    <property type="entry name" value="Ank_2"/>
    <property type="match status" value="1"/>
</dbReference>